<proteinExistence type="inferred from homology"/>
<dbReference type="GO" id="GO:0043546">
    <property type="term" value="F:molybdopterin cofactor binding"/>
    <property type="evidence" value="ECO:0007669"/>
    <property type="project" value="UniProtKB-UniRule"/>
</dbReference>
<evidence type="ECO:0000256" key="2">
    <source>
        <dbReference type="ARBA" id="ARBA00022723"/>
    </source>
</evidence>
<dbReference type="Pfam" id="PF00174">
    <property type="entry name" value="Oxidored_molyb"/>
    <property type="match status" value="1"/>
</dbReference>
<dbReference type="PANTHER" id="PTHR43032:SF3">
    <property type="entry name" value="PROTEIN-METHIONINE-SULFOXIDE REDUCTASE CATALYTIC SUBUNIT MSRP"/>
    <property type="match status" value="1"/>
</dbReference>
<dbReference type="InterPro" id="IPR036374">
    <property type="entry name" value="OxRdtase_Mopterin-bd_sf"/>
</dbReference>
<dbReference type="EMBL" id="CP022129">
    <property type="protein sequence ID" value="ASF46682.1"/>
    <property type="molecule type" value="Genomic_DNA"/>
</dbReference>
<sequence>MSYRPDPHLLPSDITPREYYYDRRRFMQMAAGATAASLLPAPLWAGDKLAAGKSQAYTLSEEQTPYKDVAGYNNFYEFGTGKDDPAQNAHSLKTRPWTVTIEGEVHKPKTWDIDELLKLAAMEERVYRLRCVEAWSMVVPWIGYPLAELIKQAEPTGNAKFVEFISLHDPMQMPGQRSAVLEWPYNEGLRMDEAMHPLTLLTFGLYGEMLPNQNGAPIRVVVPWKYGFKSAKSIVKIRFTEQQPITSWMKAGPSEYGFYSNVNPEVDHPRWTQAKERRIGDFLKRPTLPFNGYADEVAGLYTGMDLKTYF</sequence>
<keyword evidence="3 5" id="KW-0732">Signal</keyword>
<feature type="binding site" evidence="5">
    <location>
        <position position="73"/>
    </location>
    <ligand>
        <name>Mo-molybdopterin</name>
        <dbReference type="ChEBI" id="CHEBI:71302"/>
    </ligand>
</feature>
<dbReference type="Gene3D" id="3.90.420.10">
    <property type="entry name" value="Oxidoreductase, molybdopterin-binding domain"/>
    <property type="match status" value="1"/>
</dbReference>
<comment type="similarity">
    <text evidence="5">Belongs to the MsrP family.</text>
</comment>
<keyword evidence="2 5" id="KW-0479">Metal-binding</keyword>
<feature type="binding site" evidence="5">
    <location>
        <begin position="230"/>
        <end position="232"/>
    </location>
    <ligand>
        <name>Mo-molybdopterin</name>
        <dbReference type="ChEBI" id="CHEBI:71302"/>
    </ligand>
</feature>
<dbReference type="InterPro" id="IPR006311">
    <property type="entry name" value="TAT_signal"/>
</dbReference>
<dbReference type="RefSeq" id="WP_088619554.1">
    <property type="nucleotide sequence ID" value="NZ_CP022129.1"/>
</dbReference>
<feature type="binding site" evidence="5">
    <location>
        <position position="166"/>
    </location>
    <ligand>
        <name>Mo-molybdopterin</name>
        <dbReference type="ChEBI" id="CHEBI:71302"/>
    </ligand>
</feature>
<reference evidence="7 8" key="1">
    <citation type="submission" date="2017-06" db="EMBL/GenBank/DDBJ databases">
        <title>Genome Sequencing of the methanotroph Methylovulum psychrotolerants str. HV10-M2 isolated from a high-altitude environment.</title>
        <authorList>
            <person name="Mateos-Rivera A."/>
        </authorList>
    </citation>
    <scope>NUCLEOTIDE SEQUENCE [LARGE SCALE GENOMIC DNA]</scope>
    <source>
        <strain evidence="7 8">HV10_M2</strain>
    </source>
</reference>
<feature type="binding site" evidence="5">
    <location>
        <position position="131"/>
    </location>
    <ligand>
        <name>Mo-molybdopterin</name>
        <dbReference type="ChEBI" id="CHEBI:71302"/>
    </ligand>
    <ligandPart>
        <name>Mo</name>
        <dbReference type="ChEBI" id="CHEBI:28685"/>
    </ligandPart>
</feature>
<comment type="PTM">
    <text evidence="5">Predicted to be exported by the Tat system. The position of the signal peptide cleavage has not been experimentally proven.</text>
</comment>
<comment type="subunit">
    <text evidence="5">Heterodimer of a catalytic subunit (MsrP) and a heme-binding subunit (MsrQ).</text>
</comment>
<dbReference type="HAMAP" id="MF_01206">
    <property type="entry name" value="MsrP"/>
    <property type="match status" value="1"/>
</dbReference>
<dbReference type="SUPFAM" id="SSF56524">
    <property type="entry name" value="Oxidoreductase molybdopterin-binding domain"/>
    <property type="match status" value="1"/>
</dbReference>
<keyword evidence="4 5" id="KW-0560">Oxidoreductase</keyword>
<evidence type="ECO:0000313" key="8">
    <source>
        <dbReference type="Proteomes" id="UP000197019"/>
    </source>
</evidence>
<dbReference type="GO" id="GO:0016672">
    <property type="term" value="F:oxidoreductase activity, acting on a sulfur group of donors, quinone or similar compound as acceptor"/>
    <property type="evidence" value="ECO:0007669"/>
    <property type="project" value="UniProtKB-UniRule"/>
</dbReference>
<dbReference type="KEGG" id="mpsy:CEK71_11690"/>
<comment type="catalytic activity">
    <reaction evidence="5">
        <text>L-methionyl-[protein] + a quinone + H2O = L-methionyl-(S)-S-oxide-[protein] + a quinol</text>
        <dbReference type="Rhea" id="RHEA:51292"/>
        <dbReference type="Rhea" id="RHEA-COMP:12313"/>
        <dbReference type="Rhea" id="RHEA-COMP:12315"/>
        <dbReference type="ChEBI" id="CHEBI:15377"/>
        <dbReference type="ChEBI" id="CHEBI:16044"/>
        <dbReference type="ChEBI" id="CHEBI:24646"/>
        <dbReference type="ChEBI" id="CHEBI:44120"/>
        <dbReference type="ChEBI" id="CHEBI:132124"/>
    </reaction>
</comment>
<protein>
    <recommendedName>
        <fullName evidence="5">Protein-methionine-sulfoxide reductase catalytic subunit MsrP</fullName>
        <ecNumber evidence="5">1.8.5.-</ecNumber>
    </recommendedName>
</protein>
<dbReference type="NCBIfam" id="NF003767">
    <property type="entry name" value="PRK05363.1"/>
    <property type="match status" value="1"/>
</dbReference>
<dbReference type="Proteomes" id="UP000197019">
    <property type="component" value="Chromosome"/>
</dbReference>
<dbReference type="InterPro" id="IPR000572">
    <property type="entry name" value="OxRdtase_Mopterin-bd_dom"/>
</dbReference>
<gene>
    <name evidence="5" type="primary">msrP</name>
    <name evidence="7" type="ORF">CEK71_11690</name>
</gene>
<evidence type="ECO:0000259" key="6">
    <source>
        <dbReference type="Pfam" id="PF00174"/>
    </source>
</evidence>
<evidence type="ECO:0000256" key="3">
    <source>
        <dbReference type="ARBA" id="ARBA00022729"/>
    </source>
</evidence>
<evidence type="ECO:0000256" key="5">
    <source>
        <dbReference type="HAMAP-Rule" id="MF_01206"/>
    </source>
</evidence>
<name>A0A1Z4BZJ1_9GAMM</name>
<feature type="binding site" evidence="5">
    <location>
        <position position="214"/>
    </location>
    <ligand>
        <name>Mo-molybdopterin</name>
        <dbReference type="ChEBI" id="CHEBI:71302"/>
    </ligand>
</feature>
<dbReference type="PROSITE" id="PS51318">
    <property type="entry name" value="TAT"/>
    <property type="match status" value="1"/>
</dbReference>
<feature type="binding site" evidence="5">
    <location>
        <begin position="76"/>
        <end position="77"/>
    </location>
    <ligand>
        <name>Mo-molybdopterin</name>
        <dbReference type="ChEBI" id="CHEBI:71302"/>
    </ligand>
</feature>
<dbReference type="OrthoDB" id="9795587at2"/>
<dbReference type="PANTHER" id="PTHR43032">
    <property type="entry name" value="PROTEIN-METHIONINE-SULFOXIDE REDUCTASE"/>
    <property type="match status" value="1"/>
</dbReference>
<accession>A0A1Z4BZJ1</accession>
<dbReference type="AlphaFoldDB" id="A0A1Z4BZJ1"/>
<dbReference type="EC" id="1.8.5.-" evidence="5"/>
<feature type="domain" description="Oxidoreductase molybdopterin-binding" evidence="6">
    <location>
        <begin position="93"/>
        <end position="245"/>
    </location>
</feature>
<comment type="catalytic activity">
    <reaction evidence="5">
        <text>L-methionyl-[protein] + a quinone + H2O = L-methionyl-(R)-S-oxide-[protein] + a quinol</text>
        <dbReference type="Rhea" id="RHEA:51296"/>
        <dbReference type="Rhea" id="RHEA-COMP:12313"/>
        <dbReference type="Rhea" id="RHEA-COMP:12314"/>
        <dbReference type="ChEBI" id="CHEBI:15377"/>
        <dbReference type="ChEBI" id="CHEBI:16044"/>
        <dbReference type="ChEBI" id="CHEBI:24646"/>
        <dbReference type="ChEBI" id="CHEBI:45764"/>
        <dbReference type="ChEBI" id="CHEBI:132124"/>
    </reaction>
</comment>
<dbReference type="GO" id="GO:0046872">
    <property type="term" value="F:metal ion binding"/>
    <property type="evidence" value="ECO:0007669"/>
    <property type="project" value="UniProtKB-KW"/>
</dbReference>
<dbReference type="InterPro" id="IPR022867">
    <property type="entry name" value="MsrP"/>
</dbReference>
<keyword evidence="8" id="KW-1185">Reference proteome</keyword>
<organism evidence="7 8">
    <name type="scientific">Methylovulum psychrotolerans</name>
    <dbReference type="NCBI Taxonomy" id="1704499"/>
    <lineage>
        <taxon>Bacteria</taxon>
        <taxon>Pseudomonadati</taxon>
        <taxon>Pseudomonadota</taxon>
        <taxon>Gammaproteobacteria</taxon>
        <taxon>Methylococcales</taxon>
        <taxon>Methylococcaceae</taxon>
        <taxon>Methylovulum</taxon>
    </lineage>
</organism>
<evidence type="ECO:0000256" key="4">
    <source>
        <dbReference type="ARBA" id="ARBA00023002"/>
    </source>
</evidence>
<dbReference type="GO" id="GO:0030091">
    <property type="term" value="P:protein repair"/>
    <property type="evidence" value="ECO:0007669"/>
    <property type="project" value="UniProtKB-UniRule"/>
</dbReference>
<feature type="binding site" evidence="5">
    <location>
        <position position="219"/>
    </location>
    <ligand>
        <name>Mo-molybdopterin</name>
        <dbReference type="ChEBI" id="CHEBI:71302"/>
    </ligand>
</feature>
<comment type="cofactor">
    <cofactor evidence="5">
        <name>Mo-molybdopterin</name>
        <dbReference type="ChEBI" id="CHEBI:71302"/>
    </cofactor>
    <text evidence="5">Binds 1 Mo-molybdopterin (Mo-MPT) cofactor per subunit.</text>
</comment>
<keyword evidence="1 5" id="KW-0500">Molybdenum</keyword>
<comment type="function">
    <text evidence="5">Part of the MsrPQ system that repairs oxidized periplasmic proteins containing methionine sulfoxide residues (Met-O), using respiratory chain electrons. Thus protects these proteins from oxidative-stress damage caused by reactive species of oxygen and chlorine generated by the host defense mechanisms. MsrPQ is essential for the maintenance of envelope integrity under bleach stress, rescuing a wide series of structurally unrelated periplasmic proteins from methionine oxidation. The catalytic subunit MsrP is non-stereospecific, being able to reduce both (R-) and (S-) diastereoisomers of methionine sulfoxide.</text>
</comment>
<evidence type="ECO:0000256" key="1">
    <source>
        <dbReference type="ARBA" id="ARBA00022505"/>
    </source>
</evidence>
<evidence type="ECO:0000313" key="7">
    <source>
        <dbReference type="EMBL" id="ASF46682.1"/>
    </source>
</evidence>